<dbReference type="InterPro" id="IPR052180">
    <property type="entry name" value="NhaC_Na-H+_Antiporter"/>
</dbReference>
<feature type="transmembrane region" description="Helical" evidence="9">
    <location>
        <begin position="38"/>
        <end position="59"/>
    </location>
</feature>
<feature type="transmembrane region" description="Helical" evidence="9">
    <location>
        <begin position="196"/>
        <end position="219"/>
    </location>
</feature>
<keyword evidence="4" id="KW-1003">Cell membrane</keyword>
<keyword evidence="2" id="KW-0813">Transport</keyword>
<comment type="subcellular location">
    <subcellularLocation>
        <location evidence="1">Cell membrane</location>
        <topology evidence="1">Multi-pass membrane protein</topology>
    </subcellularLocation>
</comment>
<keyword evidence="7 9" id="KW-0472">Membrane</keyword>
<feature type="transmembrane region" description="Helical" evidence="9">
    <location>
        <begin position="354"/>
        <end position="378"/>
    </location>
</feature>
<accession>A0ABS4GAT1</accession>
<evidence type="ECO:0000256" key="5">
    <source>
        <dbReference type="ARBA" id="ARBA00022692"/>
    </source>
</evidence>
<dbReference type="EMBL" id="JAGGKS010000001">
    <property type="protein sequence ID" value="MBP1924642.1"/>
    <property type="molecule type" value="Genomic_DNA"/>
</dbReference>
<feature type="transmembrane region" description="Helical" evidence="9">
    <location>
        <begin position="434"/>
        <end position="456"/>
    </location>
</feature>
<feature type="transmembrane region" description="Helical" evidence="9">
    <location>
        <begin position="315"/>
        <end position="333"/>
    </location>
</feature>
<evidence type="ECO:0000256" key="7">
    <source>
        <dbReference type="ARBA" id="ARBA00023136"/>
    </source>
</evidence>
<feature type="domain" description="Na+/H+ antiporter NhaC-like C-terminal" evidence="10">
    <location>
        <begin position="164"/>
        <end position="456"/>
    </location>
</feature>
<evidence type="ECO:0000256" key="6">
    <source>
        <dbReference type="ARBA" id="ARBA00022989"/>
    </source>
</evidence>
<feature type="transmembrane region" description="Helical" evidence="9">
    <location>
        <begin position="79"/>
        <end position="102"/>
    </location>
</feature>
<dbReference type="PANTHER" id="PTHR33451:SF3">
    <property type="entry name" value="MALATE-2H(+)_NA(+)-LACTATE ANTIPORTER"/>
    <property type="match status" value="1"/>
</dbReference>
<keyword evidence="3" id="KW-0050">Antiport</keyword>
<feature type="transmembrane region" description="Helical" evidence="9">
    <location>
        <begin position="231"/>
        <end position="258"/>
    </location>
</feature>
<proteinExistence type="inferred from homology"/>
<dbReference type="InterPro" id="IPR018461">
    <property type="entry name" value="Na/H_Antiport_NhaC-like_C"/>
</dbReference>
<dbReference type="RefSeq" id="WP_209510390.1">
    <property type="nucleotide sequence ID" value="NZ_JAGGKS010000001.1"/>
</dbReference>
<evidence type="ECO:0000256" key="8">
    <source>
        <dbReference type="ARBA" id="ARBA00038435"/>
    </source>
</evidence>
<evidence type="ECO:0000256" key="9">
    <source>
        <dbReference type="SAM" id="Phobius"/>
    </source>
</evidence>
<gene>
    <name evidence="11" type="ORF">J2Z76_000495</name>
</gene>
<dbReference type="Pfam" id="PF03553">
    <property type="entry name" value="Na_H_antiporter"/>
    <property type="match status" value="1"/>
</dbReference>
<keyword evidence="12" id="KW-1185">Reference proteome</keyword>
<reference evidence="11 12" key="1">
    <citation type="submission" date="2021-03" db="EMBL/GenBank/DDBJ databases">
        <title>Genomic Encyclopedia of Type Strains, Phase IV (KMG-IV): sequencing the most valuable type-strain genomes for metagenomic binning, comparative biology and taxonomic classification.</title>
        <authorList>
            <person name="Goeker M."/>
        </authorList>
    </citation>
    <scope>NUCLEOTIDE SEQUENCE [LARGE SCALE GENOMIC DNA]</scope>
    <source>
        <strain evidence="11 12">DSM 24004</strain>
    </source>
</reference>
<dbReference type="PANTHER" id="PTHR33451">
    <property type="entry name" value="MALATE-2H(+)/NA(+)-LACTATE ANTIPORTER"/>
    <property type="match status" value="1"/>
</dbReference>
<evidence type="ECO:0000256" key="3">
    <source>
        <dbReference type="ARBA" id="ARBA00022449"/>
    </source>
</evidence>
<evidence type="ECO:0000259" key="10">
    <source>
        <dbReference type="Pfam" id="PF03553"/>
    </source>
</evidence>
<dbReference type="NCBIfam" id="TIGR00931">
    <property type="entry name" value="antiport_nhaC"/>
    <property type="match status" value="1"/>
</dbReference>
<dbReference type="Proteomes" id="UP001519342">
    <property type="component" value="Unassembled WGS sequence"/>
</dbReference>
<comment type="similarity">
    <text evidence="8">Belongs to the NhaC Na(+)/H(+) (TC 2.A.35) antiporter family.</text>
</comment>
<feature type="transmembrane region" description="Helical" evidence="9">
    <location>
        <begin position="141"/>
        <end position="167"/>
    </location>
</feature>
<protein>
    <submittedName>
        <fullName evidence="11">NhaC family Na+:H+ antiporter</fullName>
    </submittedName>
</protein>
<keyword evidence="5 9" id="KW-0812">Transmembrane</keyword>
<feature type="transmembrane region" description="Helical" evidence="9">
    <location>
        <begin position="12"/>
        <end position="32"/>
    </location>
</feature>
<evidence type="ECO:0000313" key="11">
    <source>
        <dbReference type="EMBL" id="MBP1924642.1"/>
    </source>
</evidence>
<evidence type="ECO:0000313" key="12">
    <source>
        <dbReference type="Proteomes" id="UP001519342"/>
    </source>
</evidence>
<dbReference type="InterPro" id="IPR004770">
    <property type="entry name" value="Na/H_antiport_NhaC"/>
</dbReference>
<keyword evidence="6 9" id="KW-1133">Transmembrane helix</keyword>
<sequence>MNKETKQKKQPTLLVSIIPVILTIALLSVSLVKFGADVHMPLLMGAIIASAIAIFSLGFTWKEIEQGIVESIGSTMQAILILAIVGSLIGVWIAGGIVPTMIYYGLQILSPTFFLVASVIICSIVALATGSSWTTAGTVGVALIGVAQGLGISTPLAAGAIISGAYFGDKMSPMSDTTNLAPAMAGSELFDHIKHMFYTTSVSYGITLVIFLVIGFRYAGQELDAVAINGILEAISSIYIINPLLMLVPVIVIVMVAMKVPALPGLVTGVILGAICTVYQGGDFGLILDALQYGVVAESGHEMVDELLTNGGLQSMMWTISLIMCALTFGGVLEKTGMMAVIANKLLSYAKSTGSLVLVTVVTCLFINILCGDQYLAIALPGKMYKDEFHKRGLAPRNLSRVLEDSGTVTSALIPWNTCGATMSTFLGVPTLAYLPYCFFNILSPITTVVFGFLGITIMKLENDPAAPEYIGPKKAKA</sequence>
<organism evidence="11 12">
    <name type="scientific">Sedimentibacter acidaminivorans</name>
    <dbReference type="NCBI Taxonomy" id="913099"/>
    <lineage>
        <taxon>Bacteria</taxon>
        <taxon>Bacillati</taxon>
        <taxon>Bacillota</taxon>
        <taxon>Tissierellia</taxon>
        <taxon>Sedimentibacter</taxon>
    </lineage>
</organism>
<evidence type="ECO:0000256" key="1">
    <source>
        <dbReference type="ARBA" id="ARBA00004651"/>
    </source>
</evidence>
<name>A0ABS4GAT1_9FIRM</name>
<feature type="transmembrane region" description="Helical" evidence="9">
    <location>
        <begin position="108"/>
        <end position="129"/>
    </location>
</feature>
<comment type="caution">
    <text evidence="11">The sequence shown here is derived from an EMBL/GenBank/DDBJ whole genome shotgun (WGS) entry which is preliminary data.</text>
</comment>
<evidence type="ECO:0000256" key="2">
    <source>
        <dbReference type="ARBA" id="ARBA00022448"/>
    </source>
</evidence>
<evidence type="ECO:0000256" key="4">
    <source>
        <dbReference type="ARBA" id="ARBA00022475"/>
    </source>
</evidence>